<evidence type="ECO:0000256" key="1">
    <source>
        <dbReference type="ARBA" id="ARBA00022553"/>
    </source>
</evidence>
<evidence type="ECO:0000256" key="4">
    <source>
        <dbReference type="ARBA" id="ARBA00023163"/>
    </source>
</evidence>
<dbReference type="InterPro" id="IPR058245">
    <property type="entry name" value="NreC/VraR/RcsB-like_REC"/>
</dbReference>
<keyword evidence="3 8" id="KW-0238">DNA-binding</keyword>
<evidence type="ECO:0000256" key="3">
    <source>
        <dbReference type="ARBA" id="ARBA00023125"/>
    </source>
</evidence>
<keyword evidence="1" id="KW-0597">Phosphoprotein</keyword>
<evidence type="ECO:0000259" key="6">
    <source>
        <dbReference type="PROSITE" id="PS50043"/>
    </source>
</evidence>
<dbReference type="CDD" id="cd17535">
    <property type="entry name" value="REC_NarL-like"/>
    <property type="match status" value="1"/>
</dbReference>
<dbReference type="InterPro" id="IPR001789">
    <property type="entry name" value="Sig_transdc_resp-reg_receiver"/>
</dbReference>
<sequence>MPIRTQAVSVVFAGVPEPPVSPELEVVAHTPDEREAVWHATALRPDVLVLPVHPPALDGLAVTREVASRVPGTAVLVLTPPGDGELVVAAMLAGARGVLSRSAGHDDLVRFIRGVAAGAVVFGERAADRLYGLLAASQPMRAFPRLTSREHEVLGLLADGLEIPAVARRLGLAPKTVRNVVSAIHAKAGTDDREVLLAQARNAGLGHHS</sequence>
<comment type="caution">
    <text evidence="8">The sequence shown here is derived from an EMBL/GenBank/DDBJ whole genome shotgun (WGS) entry which is preliminary data.</text>
</comment>
<dbReference type="InterPro" id="IPR000792">
    <property type="entry name" value="Tscrpt_reg_LuxR_C"/>
</dbReference>
<keyword evidence="4" id="KW-0804">Transcription</keyword>
<evidence type="ECO:0000256" key="2">
    <source>
        <dbReference type="ARBA" id="ARBA00023015"/>
    </source>
</evidence>
<feature type="domain" description="HTH luxR-type" evidence="6">
    <location>
        <begin position="139"/>
        <end position="204"/>
    </location>
</feature>
<feature type="domain" description="Response regulatory" evidence="7">
    <location>
        <begin position="1"/>
        <end position="116"/>
    </location>
</feature>
<dbReference type="GO" id="GO:0003677">
    <property type="term" value="F:DNA binding"/>
    <property type="evidence" value="ECO:0007669"/>
    <property type="project" value="UniProtKB-KW"/>
</dbReference>
<dbReference type="Pfam" id="PF00072">
    <property type="entry name" value="Response_reg"/>
    <property type="match status" value="1"/>
</dbReference>
<name>A0ABR9LGA6_9PSEU</name>
<dbReference type="PANTHER" id="PTHR43214">
    <property type="entry name" value="TWO-COMPONENT RESPONSE REGULATOR"/>
    <property type="match status" value="1"/>
</dbReference>
<evidence type="ECO:0000313" key="8">
    <source>
        <dbReference type="EMBL" id="MBE1579327.1"/>
    </source>
</evidence>
<dbReference type="EMBL" id="JADBEJ010000005">
    <property type="protein sequence ID" value="MBE1579327.1"/>
    <property type="molecule type" value="Genomic_DNA"/>
</dbReference>
<dbReference type="SMART" id="SM00421">
    <property type="entry name" value="HTH_LUXR"/>
    <property type="match status" value="1"/>
</dbReference>
<dbReference type="CDD" id="cd06170">
    <property type="entry name" value="LuxR_C_like"/>
    <property type="match status" value="1"/>
</dbReference>
<proteinExistence type="predicted"/>
<dbReference type="PRINTS" id="PR00038">
    <property type="entry name" value="HTHLUXR"/>
</dbReference>
<protein>
    <submittedName>
        <fullName evidence="8">DNA-binding NarL/FixJ family response regulator</fullName>
    </submittedName>
</protein>
<accession>A0ABR9LGA6</accession>
<evidence type="ECO:0000256" key="5">
    <source>
        <dbReference type="PROSITE-ProRule" id="PRU00169"/>
    </source>
</evidence>
<dbReference type="Pfam" id="PF00196">
    <property type="entry name" value="GerE"/>
    <property type="match status" value="1"/>
</dbReference>
<dbReference type="PANTHER" id="PTHR43214:SF24">
    <property type="entry name" value="TRANSCRIPTIONAL REGULATORY PROTEIN NARL-RELATED"/>
    <property type="match status" value="1"/>
</dbReference>
<dbReference type="Proteomes" id="UP000656548">
    <property type="component" value="Unassembled WGS sequence"/>
</dbReference>
<dbReference type="PROSITE" id="PS50043">
    <property type="entry name" value="HTH_LUXR_2"/>
    <property type="match status" value="1"/>
</dbReference>
<dbReference type="SUPFAM" id="SSF52172">
    <property type="entry name" value="CheY-like"/>
    <property type="match status" value="1"/>
</dbReference>
<keyword evidence="9" id="KW-1185">Reference proteome</keyword>
<evidence type="ECO:0000313" key="9">
    <source>
        <dbReference type="Proteomes" id="UP000656548"/>
    </source>
</evidence>
<dbReference type="PROSITE" id="PS50110">
    <property type="entry name" value="RESPONSE_REGULATORY"/>
    <property type="match status" value="1"/>
</dbReference>
<dbReference type="InterPro" id="IPR011006">
    <property type="entry name" value="CheY-like_superfamily"/>
</dbReference>
<organism evidence="8 9">
    <name type="scientific">Amycolatopsis roodepoortensis</name>
    <dbReference type="NCBI Taxonomy" id="700274"/>
    <lineage>
        <taxon>Bacteria</taxon>
        <taxon>Bacillati</taxon>
        <taxon>Actinomycetota</taxon>
        <taxon>Actinomycetes</taxon>
        <taxon>Pseudonocardiales</taxon>
        <taxon>Pseudonocardiaceae</taxon>
        <taxon>Amycolatopsis</taxon>
    </lineage>
</organism>
<comment type="caution">
    <text evidence="5">Lacks conserved residue(s) required for the propagation of feature annotation.</text>
</comment>
<dbReference type="Gene3D" id="3.40.50.2300">
    <property type="match status" value="1"/>
</dbReference>
<dbReference type="InterPro" id="IPR016032">
    <property type="entry name" value="Sig_transdc_resp-reg_C-effctor"/>
</dbReference>
<keyword evidence="2" id="KW-0805">Transcription regulation</keyword>
<reference evidence="8 9" key="1">
    <citation type="submission" date="2020-10" db="EMBL/GenBank/DDBJ databases">
        <title>Sequencing the genomes of 1000 actinobacteria strains.</title>
        <authorList>
            <person name="Klenk H.-P."/>
        </authorList>
    </citation>
    <scope>NUCLEOTIDE SEQUENCE [LARGE SCALE GENOMIC DNA]</scope>
    <source>
        <strain evidence="8 9">DSM 46661</strain>
    </source>
</reference>
<dbReference type="RefSeq" id="WP_257488630.1">
    <property type="nucleotide sequence ID" value="NZ_CP102415.1"/>
</dbReference>
<dbReference type="SUPFAM" id="SSF46894">
    <property type="entry name" value="C-terminal effector domain of the bipartite response regulators"/>
    <property type="match status" value="1"/>
</dbReference>
<evidence type="ECO:0000259" key="7">
    <source>
        <dbReference type="PROSITE" id="PS50110"/>
    </source>
</evidence>
<gene>
    <name evidence="8" type="ORF">H4W30_006387</name>
</gene>
<dbReference type="InterPro" id="IPR039420">
    <property type="entry name" value="WalR-like"/>
</dbReference>